<keyword evidence="3" id="KW-1185">Reference proteome</keyword>
<dbReference type="Proteomes" id="UP000241964">
    <property type="component" value="Unassembled WGS sequence"/>
</dbReference>
<protein>
    <recommendedName>
        <fullName evidence="4">Ig-like domain-containing protein</fullName>
    </recommendedName>
</protein>
<evidence type="ECO:0000313" key="3">
    <source>
        <dbReference type="Proteomes" id="UP000241964"/>
    </source>
</evidence>
<keyword evidence="1" id="KW-0732">Signal</keyword>
<proteinExistence type="predicted"/>
<feature type="chain" id="PRO_5015113715" description="Ig-like domain-containing protein" evidence="1">
    <location>
        <begin position="21"/>
        <end position="622"/>
    </location>
</feature>
<evidence type="ECO:0008006" key="4">
    <source>
        <dbReference type="Google" id="ProtNLM"/>
    </source>
</evidence>
<gene>
    <name evidence="2" type="ORF">CLV60_11945</name>
</gene>
<evidence type="ECO:0000313" key="2">
    <source>
        <dbReference type="EMBL" id="PSL22687.1"/>
    </source>
</evidence>
<accession>A0A2P8FLT1</accession>
<dbReference type="RefSeq" id="WP_106599072.1">
    <property type="nucleotide sequence ID" value="NZ_PYAS01000019.1"/>
</dbReference>
<evidence type="ECO:0000256" key="1">
    <source>
        <dbReference type="SAM" id="SignalP"/>
    </source>
</evidence>
<sequence length="622" mass="66809">MKKVLRVLAICIIGIHAAYGQVFPETFTSSVCSNCAPSGYSIVSGEPAISNIVGYPGVWWGFGVPDPPSKNEVLFPNTNGVFVSLKSIGNQSAKVSVVSGGFVPGFQYTLKYYVLSSKEQSTHYGTSATLRVATTDQFPAIIATKVTTFDASNIHQWLLQELTFTATNTQLEFTLYGACNAGTGYVNFDIYSRPFACKIPGGQVKFIRDSEVTPFSCATENLYENVQLPIPTGTQVIWKTNPSVSWGTLTTQQAPQASPLPSGQYYYAFLKGENISYECYNTEVSSAAFSFNTAETQAALKSNTAAINCVDQSSFNLKSQEAQSQYEVRWFNNDSHVGPMVANPTQVPIGSYYAFYYNPTGNCYSTNKALLTSAFSVTAATICCNNPNNPASQIALSGSSINVACPMQTADLMSFLPQPLSLPPNTVVEWFTSPDHTTGKVDNPSAVTTGTYYVFAHDLTYGCYNTNLSTSFINVTTPCAAAELSPTLEIDGLNFNEGAERDFIVNIFETAGFGTNGNVSFRIGKIGAFDITYPTSSGISNVSGGVNNSNGNWSFSENADFITVSSNMVLPANSQSTIGFKITRKADKPAGVTQNLTTVIVTDSGGEKNSYNNVVVMAVSTN</sequence>
<dbReference type="EMBL" id="PYAS01000019">
    <property type="protein sequence ID" value="PSL22687.1"/>
    <property type="molecule type" value="Genomic_DNA"/>
</dbReference>
<organism evidence="2 3">
    <name type="scientific">Dyadobacter jiangsuensis</name>
    <dbReference type="NCBI Taxonomy" id="1591085"/>
    <lineage>
        <taxon>Bacteria</taxon>
        <taxon>Pseudomonadati</taxon>
        <taxon>Bacteroidota</taxon>
        <taxon>Cytophagia</taxon>
        <taxon>Cytophagales</taxon>
        <taxon>Spirosomataceae</taxon>
        <taxon>Dyadobacter</taxon>
    </lineage>
</organism>
<name>A0A2P8FLT1_9BACT</name>
<reference evidence="2 3" key="1">
    <citation type="submission" date="2018-03" db="EMBL/GenBank/DDBJ databases">
        <title>Genomic Encyclopedia of Archaeal and Bacterial Type Strains, Phase II (KMG-II): from individual species to whole genera.</title>
        <authorList>
            <person name="Goeker M."/>
        </authorList>
    </citation>
    <scope>NUCLEOTIDE SEQUENCE [LARGE SCALE GENOMIC DNA]</scope>
    <source>
        <strain evidence="2 3">DSM 29057</strain>
    </source>
</reference>
<feature type="signal peptide" evidence="1">
    <location>
        <begin position="1"/>
        <end position="20"/>
    </location>
</feature>
<comment type="caution">
    <text evidence="2">The sequence shown here is derived from an EMBL/GenBank/DDBJ whole genome shotgun (WGS) entry which is preliminary data.</text>
</comment>
<dbReference type="AlphaFoldDB" id="A0A2P8FLT1"/>
<dbReference type="OrthoDB" id="951012at2"/>